<protein>
    <submittedName>
        <fullName evidence="2">Uncharacterized protein</fullName>
    </submittedName>
</protein>
<dbReference type="RefSeq" id="WP_390210793.1">
    <property type="nucleotide sequence ID" value="NZ_JBHTAH010000012.1"/>
</dbReference>
<feature type="coiled-coil region" evidence="1">
    <location>
        <begin position="216"/>
        <end position="295"/>
    </location>
</feature>
<gene>
    <name evidence="2" type="ORF">ACFQL9_13100</name>
</gene>
<reference evidence="2 3" key="1">
    <citation type="journal article" date="2019" name="Int. J. Syst. Evol. Microbiol.">
        <title>The Global Catalogue of Microorganisms (GCM) 10K type strain sequencing project: providing services to taxonomists for standard genome sequencing and annotation.</title>
        <authorList>
            <consortium name="The Broad Institute Genomics Platform"/>
            <consortium name="The Broad Institute Genome Sequencing Center for Infectious Disease"/>
            <person name="Wu L."/>
            <person name="Ma J."/>
        </authorList>
    </citation>
    <scope>NUCLEOTIDE SEQUENCE [LARGE SCALE GENOMIC DNA]</scope>
    <source>
        <strain evidence="2 3">DT31</strain>
    </source>
</reference>
<evidence type="ECO:0000256" key="1">
    <source>
        <dbReference type="SAM" id="Coils"/>
    </source>
</evidence>
<organism evidence="2 3">
    <name type="scientific">Halobaculum lipolyticum</name>
    <dbReference type="NCBI Taxonomy" id="3032001"/>
    <lineage>
        <taxon>Archaea</taxon>
        <taxon>Methanobacteriati</taxon>
        <taxon>Methanobacteriota</taxon>
        <taxon>Stenosarchaea group</taxon>
        <taxon>Halobacteria</taxon>
        <taxon>Halobacteriales</taxon>
        <taxon>Haloferacaceae</taxon>
        <taxon>Halobaculum</taxon>
    </lineage>
</organism>
<dbReference type="AlphaFoldDB" id="A0ABD5WII7"/>
<evidence type="ECO:0000313" key="2">
    <source>
        <dbReference type="EMBL" id="MFC7070584.1"/>
    </source>
</evidence>
<evidence type="ECO:0000313" key="3">
    <source>
        <dbReference type="Proteomes" id="UP001596461"/>
    </source>
</evidence>
<sequence>MTDAAITVTQEALESFAAAYLSANGYDVETRDAHWTVTPPSDTSLDLLTTETTIRCGPPEDGDEPAETDAERRLYPGSEFAQSLIDTAIRDTPTGRITLGERHTDLQIPDWLTASSVSRSSASFTPYYDRTAVVTLIRVSIETVSEYETSRLRAIALDTRTGDQLPDLPSTVFNALADTDTEITNFTVDEDRVEELVDRAGPAVVSQLNSTVDEIHNEASSAADAELAEYDRLQEQRIEELADEVARLEQRIDDLSSDVEEAGAREARLEHLQKRKDLRASLDATNEELEALRTQRAHGYPDTRREIRDRHAIEVVSEPVSLTEVGYEQGEVEFELNDGHHTRTLTCGYGRGAGVTEDILCENCGAALTGENPLVLVRKEIRCQHCSA</sequence>
<name>A0ABD5WII7_9EURY</name>
<accession>A0ABD5WII7</accession>
<keyword evidence="1" id="KW-0175">Coiled coil</keyword>
<keyword evidence="3" id="KW-1185">Reference proteome</keyword>
<comment type="caution">
    <text evidence="2">The sequence shown here is derived from an EMBL/GenBank/DDBJ whole genome shotgun (WGS) entry which is preliminary data.</text>
</comment>
<dbReference type="EMBL" id="JBHTAH010000012">
    <property type="protein sequence ID" value="MFC7070584.1"/>
    <property type="molecule type" value="Genomic_DNA"/>
</dbReference>
<proteinExistence type="predicted"/>
<dbReference type="Proteomes" id="UP001596461">
    <property type="component" value="Unassembled WGS sequence"/>
</dbReference>